<dbReference type="InterPro" id="IPR011766">
    <property type="entry name" value="TPP_enzyme_TPP-bd"/>
</dbReference>
<dbReference type="InterPro" id="IPR029061">
    <property type="entry name" value="THDP-binding"/>
</dbReference>
<dbReference type="Gene3D" id="3.40.50.970">
    <property type="match status" value="1"/>
</dbReference>
<gene>
    <name evidence="3" type="ORF">NQ491_09360</name>
</gene>
<evidence type="ECO:0000313" key="3">
    <source>
        <dbReference type="EMBL" id="UWN56849.1"/>
    </source>
</evidence>
<keyword evidence="4" id="KW-1185">Reference proteome</keyword>
<proteinExistence type="predicted"/>
<name>A0ABY5UZP0_9BACT</name>
<dbReference type="Pfam" id="PF02775">
    <property type="entry name" value="TPP_enzyme_C"/>
    <property type="match status" value="1"/>
</dbReference>
<feature type="domain" description="Thiamine pyrophosphate enzyme TPP-binding" evidence="2">
    <location>
        <begin position="61"/>
        <end position="208"/>
    </location>
</feature>
<dbReference type="GeneID" id="82891940"/>
<organism evidence="3 4">
    <name type="scientific">Alistipes ihumii AP11</name>
    <dbReference type="NCBI Taxonomy" id="1211813"/>
    <lineage>
        <taxon>Bacteria</taxon>
        <taxon>Pseudomonadati</taxon>
        <taxon>Bacteroidota</taxon>
        <taxon>Bacteroidia</taxon>
        <taxon>Bacteroidales</taxon>
        <taxon>Rikenellaceae</taxon>
        <taxon>Alistipes</taxon>
    </lineage>
</organism>
<dbReference type="EMBL" id="CP102294">
    <property type="protein sequence ID" value="UWN56849.1"/>
    <property type="molecule type" value="Genomic_DNA"/>
</dbReference>
<protein>
    <submittedName>
        <fullName evidence="3">2-oxoacid:ferredoxin oxidoreductase subunit beta</fullName>
    </submittedName>
</protein>
<sequence>MNNEKNDKYKYSPADFKSDQEVKWCPGCGNHAILTSVVRALPQVAEALHYKHERFTFVSGIGCSSRFPYYMNTFGFHGIHGRAPAIATGVKVANPKLSVWQVTGDGDALAIGGNHFIHAVRRNIDINILLFNNEIYGLTKGQYSPTSKLGKVTKTSPFGTIEHPFNPGELVLGARGTFFARTIDVELNLTQECLVAAAKHDGTSVVEILQNCVIFNDKTHADFALNKEVREENTITLRHGERMIFGRNRDKGLVQIGMKLMVVRIGEGGVTEEDILIHNAHEPNPGVHMMLVNMRYPNYPVALGVIRDVPDHTYDDNIVDQLEEIRAKSNIHCVDDLLRSGETWEIR</sequence>
<reference evidence="3" key="1">
    <citation type="journal article" date="2022" name="Cell">
        <title>Design, construction, and in vivo augmentation of a complex gut microbiome.</title>
        <authorList>
            <person name="Cheng A.G."/>
            <person name="Ho P.Y."/>
            <person name="Aranda-Diaz A."/>
            <person name="Jain S."/>
            <person name="Yu F.B."/>
            <person name="Meng X."/>
            <person name="Wang M."/>
            <person name="Iakiviak M."/>
            <person name="Nagashima K."/>
            <person name="Zhao A."/>
            <person name="Murugkar P."/>
            <person name="Patil A."/>
            <person name="Atabakhsh K."/>
            <person name="Weakley A."/>
            <person name="Yan J."/>
            <person name="Brumbaugh A.R."/>
            <person name="Higginbottom S."/>
            <person name="Dimas A."/>
            <person name="Shiver A.L."/>
            <person name="Deutschbauer A."/>
            <person name="Neff N."/>
            <person name="Sonnenburg J.L."/>
            <person name="Huang K.C."/>
            <person name="Fischbach M.A."/>
        </authorList>
    </citation>
    <scope>NUCLEOTIDE SEQUENCE</scope>
    <source>
        <strain evidence="3">AP11</strain>
    </source>
</reference>
<dbReference type="PANTHER" id="PTHR48084">
    <property type="entry name" value="2-OXOGLUTARATE OXIDOREDUCTASE SUBUNIT KORB-RELATED"/>
    <property type="match status" value="1"/>
</dbReference>
<dbReference type="SUPFAM" id="SSF52518">
    <property type="entry name" value="Thiamin diphosphate-binding fold (THDP-binding)"/>
    <property type="match status" value="1"/>
</dbReference>
<accession>A0ABY5UZP0</accession>
<dbReference type="RefSeq" id="WP_019245836.1">
    <property type="nucleotide sequence ID" value="NZ_CAPH01000012.1"/>
</dbReference>
<evidence type="ECO:0000313" key="4">
    <source>
        <dbReference type="Proteomes" id="UP001059295"/>
    </source>
</evidence>
<dbReference type="PANTHER" id="PTHR48084:SF4">
    <property type="entry name" value="2-OXOGLUTARATE OXIDOREDUCTASE SUBUNIT KORB"/>
    <property type="match status" value="1"/>
</dbReference>
<keyword evidence="1" id="KW-0560">Oxidoreductase</keyword>
<evidence type="ECO:0000259" key="2">
    <source>
        <dbReference type="Pfam" id="PF02775"/>
    </source>
</evidence>
<dbReference type="CDD" id="cd03375">
    <property type="entry name" value="TPP_OGFOR"/>
    <property type="match status" value="1"/>
</dbReference>
<dbReference type="InterPro" id="IPR051457">
    <property type="entry name" value="2-oxoacid:Fd_oxidoreductase"/>
</dbReference>
<dbReference type="Proteomes" id="UP001059295">
    <property type="component" value="Chromosome"/>
</dbReference>
<evidence type="ECO:0000256" key="1">
    <source>
        <dbReference type="ARBA" id="ARBA00023002"/>
    </source>
</evidence>